<feature type="domain" description="PilZ" evidence="4">
    <location>
        <begin position="103"/>
        <end position="210"/>
    </location>
</feature>
<dbReference type="Proteomes" id="UP001595530">
    <property type="component" value="Unassembled WGS sequence"/>
</dbReference>
<keyword evidence="6" id="KW-0966">Cell projection</keyword>
<evidence type="ECO:0000313" key="6">
    <source>
        <dbReference type="EMBL" id="MFC3108323.1"/>
    </source>
</evidence>
<keyword evidence="1" id="KW-0973">c-di-GMP</keyword>
<feature type="domain" description="Type III secretion system flagellar brake protein YcgR PilZN" evidence="5">
    <location>
        <begin position="10"/>
        <end position="94"/>
    </location>
</feature>
<keyword evidence="6" id="KW-0969">Cilium</keyword>
<sequence>MTSFDDMKLEVGTRLQMTLKRGVQPLIYYTALIGYVSGEYLLMKIPLENGLSVPILAGERVALRVFSGMNVFSFVCDVESVFHGPRFYMHLTFPNEIQATALRKAVRVNVELPVQIKGASACGTITDISVAGAQITADSALGEPEAKIALSFTFRIKPTNQEVLIETSATIRSLRELPAAKTGAPSRFSHGVLFDDIDPTSQVMLQNLVYESLLGLKSKSE</sequence>
<dbReference type="Pfam" id="PF07238">
    <property type="entry name" value="PilZ"/>
    <property type="match status" value="1"/>
</dbReference>
<evidence type="ECO:0000259" key="4">
    <source>
        <dbReference type="Pfam" id="PF07238"/>
    </source>
</evidence>
<dbReference type="InterPro" id="IPR009875">
    <property type="entry name" value="PilZ_domain"/>
</dbReference>
<evidence type="ECO:0000259" key="5">
    <source>
        <dbReference type="Pfam" id="PF12945"/>
    </source>
</evidence>
<dbReference type="Gene3D" id="2.40.10.220">
    <property type="entry name" value="predicted glycosyltransferase like domains"/>
    <property type="match status" value="1"/>
</dbReference>
<dbReference type="InterPro" id="IPR009926">
    <property type="entry name" value="T3SS_YcgR_PilZN"/>
</dbReference>
<comment type="caution">
    <text evidence="6">The sequence shown here is derived from an EMBL/GenBank/DDBJ whole genome shotgun (WGS) entry which is preliminary data.</text>
</comment>
<dbReference type="SUPFAM" id="SSF141371">
    <property type="entry name" value="PilZ domain-like"/>
    <property type="match status" value="2"/>
</dbReference>
<dbReference type="RefSeq" id="WP_390331480.1">
    <property type="nucleotide sequence ID" value="NZ_JBHRTP010000027.1"/>
</dbReference>
<reference evidence="7" key="1">
    <citation type="journal article" date="2019" name="Int. J. Syst. Evol. Microbiol.">
        <title>The Global Catalogue of Microorganisms (GCM) 10K type strain sequencing project: providing services to taxonomists for standard genome sequencing and annotation.</title>
        <authorList>
            <consortium name="The Broad Institute Genomics Platform"/>
            <consortium name="The Broad Institute Genome Sequencing Center for Infectious Disease"/>
            <person name="Wu L."/>
            <person name="Ma J."/>
        </authorList>
    </citation>
    <scope>NUCLEOTIDE SEQUENCE [LARGE SCALE GENOMIC DNA]</scope>
    <source>
        <strain evidence="7">KCTC 42986</strain>
    </source>
</reference>
<name>A0ABV7EZX1_9BURK</name>
<dbReference type="EMBL" id="JBHRTP010000027">
    <property type="protein sequence ID" value="MFC3108323.1"/>
    <property type="molecule type" value="Genomic_DNA"/>
</dbReference>
<evidence type="ECO:0000313" key="7">
    <source>
        <dbReference type="Proteomes" id="UP001595530"/>
    </source>
</evidence>
<accession>A0ABV7EZX1</accession>
<keyword evidence="2" id="KW-0547">Nucleotide-binding</keyword>
<proteinExistence type="predicted"/>
<protein>
    <submittedName>
        <fullName evidence="6">Flagellar brake protein</fullName>
    </submittedName>
</protein>
<evidence type="ECO:0000256" key="3">
    <source>
        <dbReference type="ARBA" id="ARBA00023143"/>
    </source>
</evidence>
<keyword evidence="7" id="KW-1185">Reference proteome</keyword>
<evidence type="ECO:0000256" key="1">
    <source>
        <dbReference type="ARBA" id="ARBA00022636"/>
    </source>
</evidence>
<dbReference type="Gene3D" id="2.30.110.10">
    <property type="entry name" value="Electron Transport, Fmn-binding Protein, Chain A"/>
    <property type="match status" value="1"/>
</dbReference>
<evidence type="ECO:0000256" key="2">
    <source>
        <dbReference type="ARBA" id="ARBA00022741"/>
    </source>
</evidence>
<keyword evidence="3" id="KW-0975">Bacterial flagellum</keyword>
<dbReference type="Pfam" id="PF12945">
    <property type="entry name" value="PilZNR"/>
    <property type="match status" value="1"/>
</dbReference>
<dbReference type="InterPro" id="IPR012349">
    <property type="entry name" value="Split_barrel_FMN-bd"/>
</dbReference>
<keyword evidence="6" id="KW-0282">Flagellum</keyword>
<organism evidence="6 7">
    <name type="scientific">Undibacterium arcticum</name>
    <dbReference type="NCBI Taxonomy" id="1762892"/>
    <lineage>
        <taxon>Bacteria</taxon>
        <taxon>Pseudomonadati</taxon>
        <taxon>Pseudomonadota</taxon>
        <taxon>Betaproteobacteria</taxon>
        <taxon>Burkholderiales</taxon>
        <taxon>Oxalobacteraceae</taxon>
        <taxon>Undibacterium</taxon>
    </lineage>
</organism>
<gene>
    <name evidence="6" type="ORF">ACFOFO_10175</name>
</gene>